<organism evidence="1 2">
    <name type="scientific">Vitis vinifera</name>
    <name type="common">Grape</name>
    <dbReference type="NCBI Taxonomy" id="29760"/>
    <lineage>
        <taxon>Eukaryota</taxon>
        <taxon>Viridiplantae</taxon>
        <taxon>Streptophyta</taxon>
        <taxon>Embryophyta</taxon>
        <taxon>Tracheophyta</taxon>
        <taxon>Spermatophyta</taxon>
        <taxon>Magnoliopsida</taxon>
        <taxon>eudicotyledons</taxon>
        <taxon>Gunneridae</taxon>
        <taxon>Pentapetalae</taxon>
        <taxon>rosids</taxon>
        <taxon>Vitales</taxon>
        <taxon>Vitaceae</taxon>
        <taxon>Viteae</taxon>
        <taxon>Vitis</taxon>
    </lineage>
</organism>
<proteinExistence type="predicted"/>
<evidence type="ECO:0000313" key="1">
    <source>
        <dbReference type="EMBL" id="RVW21457.1"/>
    </source>
</evidence>
<dbReference type="Gene3D" id="2.40.70.10">
    <property type="entry name" value="Acid Proteases"/>
    <property type="match status" value="1"/>
</dbReference>
<evidence type="ECO:0008006" key="3">
    <source>
        <dbReference type="Google" id="ProtNLM"/>
    </source>
</evidence>
<name>A0A438CE22_VITVI</name>
<comment type="caution">
    <text evidence="1">The sequence shown here is derived from an EMBL/GenBank/DDBJ whole genome shotgun (WGS) entry which is preliminary data.</text>
</comment>
<dbReference type="InterPro" id="IPR021109">
    <property type="entry name" value="Peptidase_aspartic_dom_sf"/>
</dbReference>
<dbReference type="AlphaFoldDB" id="A0A438CE22"/>
<dbReference type="Proteomes" id="UP000288805">
    <property type="component" value="Unassembled WGS sequence"/>
</dbReference>
<dbReference type="SUPFAM" id="SSF50630">
    <property type="entry name" value="Acid proteases"/>
    <property type="match status" value="1"/>
</dbReference>
<protein>
    <recommendedName>
        <fullName evidence="3">Retrotransposon gag domain-containing protein</fullName>
    </recommendedName>
</protein>
<dbReference type="CDD" id="cd00303">
    <property type="entry name" value="retropepsin_like"/>
    <property type="match status" value="1"/>
</dbReference>
<gene>
    <name evidence="1" type="ORF">CK203_114999</name>
</gene>
<reference evidence="1 2" key="1">
    <citation type="journal article" date="2018" name="PLoS Genet.">
        <title>Population sequencing reveals clonal diversity and ancestral inbreeding in the grapevine cultivar Chardonnay.</title>
        <authorList>
            <person name="Roach M.J."/>
            <person name="Johnson D.L."/>
            <person name="Bohlmann J."/>
            <person name="van Vuuren H.J."/>
            <person name="Jones S.J."/>
            <person name="Pretorius I.S."/>
            <person name="Schmidt S.A."/>
            <person name="Borneman A.R."/>
        </authorList>
    </citation>
    <scope>NUCLEOTIDE SEQUENCE [LARGE SCALE GENOMIC DNA]</scope>
    <source>
        <strain evidence="2">cv. Chardonnay</strain>
        <tissue evidence="1">Leaf</tissue>
    </source>
</reference>
<sequence>MHPPRMSAPSCIVPLIEQLVIRPHIVPLLPTFHGMESENPYVHIKEFEKDKAKVWLNSLRPRTKENEKFYECWERYMEAINACSYHGFDTWLLVSYFYDGIFSSIKQLLETMCGGDFMSKNLKEAMDFLSYIAEVSRGWDESNAREVGRMKPQPNASNAKDGMYTLNEYTDMKVKFASYGKKIGEARSEEEYVKCGPFQKHQCKLCYVPFVNLLSTWWRRCPTIPVPRAPQYTQPGQAPPQASNLEQAIVNLSKCKRKENFPLQPHQSPKGIHEVEAQEGESSLCKSPVKYKDPGYPTISVMIGETCVEKALLDLGASVNLLSYSIYKQLGLGELNLTSITLSLADRSVKIPRGMIEDVLVQVDKFYYLVDFVVLDMDPVAKGTNSIPIILGRPFLDTSNAIINYRNGVMQLTFSNMTLELNIFYMCQTNSIRKKKKDQKRCE</sequence>
<dbReference type="PANTHER" id="PTHR33067">
    <property type="entry name" value="RNA-DIRECTED DNA POLYMERASE-RELATED"/>
    <property type="match status" value="1"/>
</dbReference>
<accession>A0A438CE22</accession>
<evidence type="ECO:0000313" key="2">
    <source>
        <dbReference type="Proteomes" id="UP000288805"/>
    </source>
</evidence>
<dbReference type="PANTHER" id="PTHR33067:SF32">
    <property type="entry name" value="ASPARTIC PEPTIDASE DDI1-TYPE DOMAIN-CONTAINING PROTEIN"/>
    <property type="match status" value="1"/>
</dbReference>
<dbReference type="EMBL" id="QGNW01002291">
    <property type="protein sequence ID" value="RVW21457.1"/>
    <property type="molecule type" value="Genomic_DNA"/>
</dbReference>